<dbReference type="SMART" id="SM00255">
    <property type="entry name" value="TIR"/>
    <property type="match status" value="1"/>
</dbReference>
<dbReference type="InterPro" id="IPR003591">
    <property type="entry name" value="Leu-rich_rpt_typical-subtyp"/>
</dbReference>
<dbReference type="PANTHER" id="PTHR11017">
    <property type="entry name" value="LEUCINE-RICH REPEAT-CONTAINING PROTEIN"/>
    <property type="match status" value="1"/>
</dbReference>
<comment type="catalytic activity">
    <reaction evidence="7">
        <text>NAD(+) + H2O = ADP-D-ribose + nicotinamide + H(+)</text>
        <dbReference type="Rhea" id="RHEA:16301"/>
        <dbReference type="ChEBI" id="CHEBI:15377"/>
        <dbReference type="ChEBI" id="CHEBI:15378"/>
        <dbReference type="ChEBI" id="CHEBI:17154"/>
        <dbReference type="ChEBI" id="CHEBI:57540"/>
        <dbReference type="ChEBI" id="CHEBI:57967"/>
        <dbReference type="EC" id="3.2.2.6"/>
    </reaction>
    <physiologicalReaction direction="left-to-right" evidence="7">
        <dbReference type="Rhea" id="RHEA:16302"/>
    </physiologicalReaction>
</comment>
<dbReference type="Gene3D" id="3.80.10.10">
    <property type="entry name" value="Ribonuclease Inhibitor"/>
    <property type="match status" value="3"/>
</dbReference>
<dbReference type="GO" id="GO:0006952">
    <property type="term" value="P:defense response"/>
    <property type="evidence" value="ECO:0007669"/>
    <property type="project" value="InterPro"/>
</dbReference>
<dbReference type="InterPro" id="IPR058192">
    <property type="entry name" value="WHD_ROQ1-like"/>
</dbReference>
<dbReference type="Pfam" id="PF23286">
    <property type="entry name" value="LRR_13"/>
    <property type="match status" value="1"/>
</dbReference>
<dbReference type="InterPro" id="IPR042197">
    <property type="entry name" value="Apaf_helical"/>
</dbReference>
<dbReference type="SUPFAM" id="SSF52540">
    <property type="entry name" value="P-loop containing nucleoside triphosphate hydrolases"/>
    <property type="match status" value="1"/>
</dbReference>
<dbReference type="InterPro" id="IPR032675">
    <property type="entry name" value="LRR_dom_sf"/>
</dbReference>
<keyword evidence="5" id="KW-0611">Plant defense</keyword>
<keyword evidence="4" id="KW-0378">Hydrolase</keyword>
<proteinExistence type="predicted"/>
<evidence type="ECO:0000256" key="3">
    <source>
        <dbReference type="ARBA" id="ARBA00022737"/>
    </source>
</evidence>
<dbReference type="InterPro" id="IPR045344">
    <property type="entry name" value="C-JID"/>
</dbReference>
<evidence type="ECO:0000256" key="4">
    <source>
        <dbReference type="ARBA" id="ARBA00022801"/>
    </source>
</evidence>
<keyword evidence="3" id="KW-0677">Repeat</keyword>
<comment type="caution">
    <text evidence="10">The sequence shown here is derived from an EMBL/GenBank/DDBJ whole genome shotgun (WGS) entry which is preliminary data.</text>
</comment>
<dbReference type="FunFam" id="3.40.50.10140:FF:000007">
    <property type="entry name" value="Disease resistance protein (TIR-NBS-LRR class)"/>
    <property type="match status" value="1"/>
</dbReference>
<evidence type="ECO:0000313" key="11">
    <source>
        <dbReference type="Proteomes" id="UP000796880"/>
    </source>
</evidence>
<dbReference type="InterPro" id="IPR000157">
    <property type="entry name" value="TIR_dom"/>
</dbReference>
<dbReference type="Pfam" id="PF23282">
    <property type="entry name" value="WHD_ROQ1"/>
    <property type="match status" value="1"/>
</dbReference>
<sequence length="1263" mass="143262">MASSSSSSSSRDKYDVFLSFRGVDTRHNITSHLREAFLRNKIKTYIDYSLERGDEISPALLKAIRESKLSVIVFSKNYATSSWCLDELLYILDCRRRIGQLVIPIFYDVDPSHVRKQEGSYATAFDELEVRFMGNLEKVQKWKAALYEAANLSGFDSTKIRTESELVEAVVRYVLKKLNHKTSSDLKGLVGIEKQIEQIESLLCINGNSQEEDVRIIGIWGMGGIGKTTLADAVYNNLSCRFEGHFFLVNVREESERHGLGHVRNKLLSGLLGEENLNVCTPSIGSTFVKERLRRKKVLIVIDDVSDSSQLEFLAVENDRFGLGSRIIITTRDVQVLRNIGAHEIYKVEELNFGEALLLFYLNAFKNAPPPADYIALSRSVVNYTKGVPLALKVLGSSLHRKRKEEWESALKKLEKFPNKTIQNALRVSFDGLDDDCKEIFLDIACFYKGKDVDYAKIILDACGFFVEAGLGVLMDVSLVSTMNNKLWMHDLIQEMGRTFVKEQSNEEPGKRTRLWIPDDVYHVLKNKTGTAAIKGIYLDMSKIRKLDLNRAAFSKMYNLRLLKFYNSELSYIGKSKVCLPQDFKSLPDNLRYLYWDGYPSKSLPLKFDPHNLVKLEMPRSQVERLWHQVQDLENLREVNLHNSKHLIEIPDLSESRNIGSINLESCKSLVQVPSYFQCLDKLTYLNLGGCSNLKNLPEISNKNMEFLDLHGTAIEELPSSIWSMEKLVLLDLNFCKSLKNLPTSPCKLNSLQFLSLKDCFSLEKFPELPRYISDLRLSGTAIEVVPSSVECLSGLVIFEMENCKKLGSLPTSICKLKSLQRLSLSGCSNLKSFPEIEEPMERLRFLNLNETAVRELPSSIQNLVGLKILQLSLCGNLDFVPDSLYNLNRLETLLLYGSLKLERLPPMSAGLCSLTVLDVSECNISGIPDHLISLSSLESLNLSGTMIERIPESIKQVSGLYYLNLSNCKRLQSLPELPCLIESFDAHGCTSLESVSRTPFTENLDQYQVRNRYEELVLSNCLKLDKNAWSNIMADAELRIMRTATASLKLKDDNYESRRPPSVSLLCPGNEIPKWFNHQTEGSSIHIKLPPHWFNTNFLGFAVCIVVAFRDFTGDWGLHFRCETHFKADSGESHDTSCRLYGWGWGKSRTRVVDSEHVLLWYDLSLYLNAANWSNTAVEASFDFYPVDDALEALRFEPVNFCNVKVNKCGVSLLYAQDAEKPSFQIEDTKTKRCRDELEAGNGGIVSCGKEDDEPHRKRISK</sequence>
<feature type="region of interest" description="Disordered" evidence="8">
    <location>
        <begin position="1242"/>
        <end position="1263"/>
    </location>
</feature>
<dbReference type="GO" id="GO:0007165">
    <property type="term" value="P:signal transduction"/>
    <property type="evidence" value="ECO:0007669"/>
    <property type="project" value="InterPro"/>
</dbReference>
<dbReference type="EMBL" id="VOIH02000002">
    <property type="protein sequence ID" value="KAF3452454.1"/>
    <property type="molecule type" value="Genomic_DNA"/>
</dbReference>
<evidence type="ECO:0000256" key="5">
    <source>
        <dbReference type="ARBA" id="ARBA00022821"/>
    </source>
</evidence>
<dbReference type="GO" id="GO:0043531">
    <property type="term" value="F:ADP binding"/>
    <property type="evidence" value="ECO:0007669"/>
    <property type="project" value="InterPro"/>
</dbReference>
<keyword evidence="11" id="KW-1185">Reference proteome</keyword>
<dbReference type="InterPro" id="IPR035897">
    <property type="entry name" value="Toll_tir_struct_dom_sf"/>
</dbReference>
<dbReference type="SUPFAM" id="SSF52058">
    <property type="entry name" value="L domain-like"/>
    <property type="match status" value="2"/>
</dbReference>
<dbReference type="Gene3D" id="3.40.50.300">
    <property type="entry name" value="P-loop containing nucleotide triphosphate hydrolases"/>
    <property type="match status" value="1"/>
</dbReference>
<name>A0A8K0HHU3_9ROSA</name>
<dbReference type="SUPFAM" id="SSF52200">
    <property type="entry name" value="Toll/Interleukin receptor TIR domain"/>
    <property type="match status" value="1"/>
</dbReference>
<dbReference type="FunFam" id="3.80.10.10:FF:000386">
    <property type="entry name" value="Disease resistance protein RPS4"/>
    <property type="match status" value="1"/>
</dbReference>
<evidence type="ECO:0000256" key="1">
    <source>
        <dbReference type="ARBA" id="ARBA00011982"/>
    </source>
</evidence>
<dbReference type="Gene3D" id="3.40.50.10140">
    <property type="entry name" value="Toll/interleukin-1 receptor homology (TIR) domain"/>
    <property type="match status" value="1"/>
</dbReference>
<dbReference type="OrthoDB" id="1936883at2759"/>
<evidence type="ECO:0000256" key="8">
    <source>
        <dbReference type="SAM" id="MobiDB-lite"/>
    </source>
</evidence>
<feature type="domain" description="TIR" evidence="9">
    <location>
        <begin position="12"/>
        <end position="178"/>
    </location>
</feature>
<dbReference type="InterPro" id="IPR027417">
    <property type="entry name" value="P-loop_NTPase"/>
</dbReference>
<dbReference type="PRINTS" id="PR00364">
    <property type="entry name" value="DISEASERSIST"/>
</dbReference>
<reference evidence="10" key="1">
    <citation type="submission" date="2020-03" db="EMBL/GenBank/DDBJ databases">
        <title>A high-quality chromosome-level genome assembly of a woody plant with both climbing and erect habits, Rhamnella rubrinervis.</title>
        <authorList>
            <person name="Lu Z."/>
            <person name="Yang Y."/>
            <person name="Zhu X."/>
            <person name="Sun Y."/>
        </authorList>
    </citation>
    <scope>NUCLEOTIDE SEQUENCE</scope>
    <source>
        <strain evidence="10">BYM</strain>
        <tissue evidence="10">Leaf</tissue>
    </source>
</reference>
<dbReference type="Pfam" id="PF01582">
    <property type="entry name" value="TIR"/>
    <property type="match status" value="1"/>
</dbReference>
<dbReference type="SMART" id="SM00369">
    <property type="entry name" value="LRR_TYP"/>
    <property type="match status" value="4"/>
</dbReference>
<dbReference type="EC" id="3.2.2.6" evidence="1"/>
<dbReference type="Pfam" id="PF20160">
    <property type="entry name" value="C-JID"/>
    <property type="match status" value="1"/>
</dbReference>
<keyword evidence="6" id="KW-0520">NAD</keyword>
<dbReference type="AlphaFoldDB" id="A0A8K0HHU3"/>
<keyword evidence="2" id="KW-0433">Leucine-rich repeat</keyword>
<dbReference type="Pfam" id="PF00931">
    <property type="entry name" value="NB-ARC"/>
    <property type="match status" value="1"/>
</dbReference>
<dbReference type="Proteomes" id="UP000796880">
    <property type="component" value="Unassembled WGS sequence"/>
</dbReference>
<protein>
    <recommendedName>
        <fullName evidence="1">ADP-ribosyl cyclase/cyclic ADP-ribose hydrolase</fullName>
        <ecNumber evidence="1">3.2.2.6</ecNumber>
    </recommendedName>
</protein>
<dbReference type="PANTHER" id="PTHR11017:SF479">
    <property type="entry name" value="DISEASE RESISTANCE PROTEIN (TIR-NBS-LRR CLASS) FAMILY"/>
    <property type="match status" value="1"/>
</dbReference>
<accession>A0A8K0HHU3</accession>
<gene>
    <name evidence="10" type="ORF">FNV43_RR02887</name>
</gene>
<evidence type="ECO:0000256" key="6">
    <source>
        <dbReference type="ARBA" id="ARBA00023027"/>
    </source>
</evidence>
<evidence type="ECO:0000259" key="9">
    <source>
        <dbReference type="PROSITE" id="PS50104"/>
    </source>
</evidence>
<evidence type="ECO:0000256" key="2">
    <source>
        <dbReference type="ARBA" id="ARBA00022614"/>
    </source>
</evidence>
<evidence type="ECO:0000313" key="10">
    <source>
        <dbReference type="EMBL" id="KAF3452454.1"/>
    </source>
</evidence>
<dbReference type="Gene3D" id="1.10.8.430">
    <property type="entry name" value="Helical domain of apoptotic protease-activating factors"/>
    <property type="match status" value="1"/>
</dbReference>
<dbReference type="InterPro" id="IPR058546">
    <property type="entry name" value="RPS4B/Roq1-like_LRR"/>
</dbReference>
<dbReference type="GO" id="GO:0061809">
    <property type="term" value="F:NAD+ nucleosidase activity, cyclic ADP-ribose generating"/>
    <property type="evidence" value="ECO:0007669"/>
    <property type="project" value="UniProtKB-EC"/>
</dbReference>
<organism evidence="10 11">
    <name type="scientific">Rhamnella rubrinervis</name>
    <dbReference type="NCBI Taxonomy" id="2594499"/>
    <lineage>
        <taxon>Eukaryota</taxon>
        <taxon>Viridiplantae</taxon>
        <taxon>Streptophyta</taxon>
        <taxon>Embryophyta</taxon>
        <taxon>Tracheophyta</taxon>
        <taxon>Spermatophyta</taxon>
        <taxon>Magnoliopsida</taxon>
        <taxon>eudicotyledons</taxon>
        <taxon>Gunneridae</taxon>
        <taxon>Pentapetalae</taxon>
        <taxon>rosids</taxon>
        <taxon>fabids</taxon>
        <taxon>Rosales</taxon>
        <taxon>Rhamnaceae</taxon>
        <taxon>rhamnoid group</taxon>
        <taxon>Rhamneae</taxon>
        <taxon>Rhamnella</taxon>
    </lineage>
</organism>
<dbReference type="InterPro" id="IPR002182">
    <property type="entry name" value="NB-ARC"/>
</dbReference>
<evidence type="ECO:0000256" key="7">
    <source>
        <dbReference type="ARBA" id="ARBA00047304"/>
    </source>
</evidence>
<dbReference type="InterPro" id="IPR044974">
    <property type="entry name" value="Disease_R_plants"/>
</dbReference>
<dbReference type="PROSITE" id="PS50104">
    <property type="entry name" value="TIR"/>
    <property type="match status" value="1"/>
</dbReference>